<name>A0A6J7EHU5_9ZZZZ</name>
<sequence>MILPSANWLRTSWTTTPAVRLTARMASAENMNATEPPMSKPMKVFTSATLIWVWMTLKTSEPSIALPMSSTFLPRAPMLFTSYFRPSSLAIVSM</sequence>
<proteinExistence type="predicted"/>
<reference evidence="1" key="1">
    <citation type="submission" date="2020-05" db="EMBL/GenBank/DDBJ databases">
        <authorList>
            <person name="Chiriac C."/>
            <person name="Salcher M."/>
            <person name="Ghai R."/>
            <person name="Kavagutti S V."/>
        </authorList>
    </citation>
    <scope>NUCLEOTIDE SEQUENCE</scope>
</reference>
<dbReference type="EMBL" id="CAFBLR010000146">
    <property type="protein sequence ID" value="CAB4881238.1"/>
    <property type="molecule type" value="Genomic_DNA"/>
</dbReference>
<organism evidence="1">
    <name type="scientific">freshwater metagenome</name>
    <dbReference type="NCBI Taxonomy" id="449393"/>
    <lineage>
        <taxon>unclassified sequences</taxon>
        <taxon>metagenomes</taxon>
        <taxon>ecological metagenomes</taxon>
    </lineage>
</organism>
<protein>
    <submittedName>
        <fullName evidence="1">Unannotated protein</fullName>
    </submittedName>
</protein>
<accession>A0A6J7EHU5</accession>
<evidence type="ECO:0000313" key="1">
    <source>
        <dbReference type="EMBL" id="CAB4881238.1"/>
    </source>
</evidence>
<dbReference type="AlphaFoldDB" id="A0A6J7EHU5"/>
<gene>
    <name evidence="1" type="ORF">UFOPK3417_01388</name>
</gene>